<dbReference type="Pfam" id="PF00172">
    <property type="entry name" value="Zn_clus"/>
    <property type="match status" value="1"/>
</dbReference>
<keyword evidence="7" id="KW-1185">Reference proteome</keyword>
<dbReference type="SUPFAM" id="SSF57701">
    <property type="entry name" value="Zn2/Cys6 DNA-binding domain"/>
    <property type="match status" value="1"/>
</dbReference>
<proteinExistence type="predicted"/>
<dbReference type="RefSeq" id="XP_025398500.1">
    <property type="nucleotide sequence ID" value="XM_025548124.1"/>
</dbReference>
<protein>
    <recommendedName>
        <fullName evidence="5">Zn(2)-C6 fungal-type domain-containing protein</fullName>
    </recommendedName>
</protein>
<keyword evidence="1" id="KW-0805">Transcription regulation</keyword>
<sequence>MQASGSESSLEQAPQVCRACKIRKRKCNKALPKCSSCAKRNVVCDYTSPERTGYSEQAFASNPWAPPAQSIDFPTMLFLDPGLLQQGQVEIAQAVTPIPTHILHMLGDIEDIRATACKFFEHIHTWMPFISKKRFHELSLRPSFHSRPDVCMLLLYLKLITVLPPP</sequence>
<dbReference type="GeneID" id="37070361"/>
<dbReference type="InterPro" id="IPR036864">
    <property type="entry name" value="Zn2-C6_fun-type_DNA-bd_sf"/>
</dbReference>
<accession>A0A317W566</accession>
<dbReference type="Gene3D" id="4.10.240.10">
    <property type="entry name" value="Zn(2)-C6 fungal-type DNA-binding domain"/>
    <property type="match status" value="1"/>
</dbReference>
<dbReference type="CDD" id="cd00067">
    <property type="entry name" value="GAL4"/>
    <property type="match status" value="1"/>
</dbReference>
<comment type="caution">
    <text evidence="6">The sequence shown here is derived from an EMBL/GenBank/DDBJ whole genome shotgun (WGS) entry which is preliminary data.</text>
</comment>
<keyword evidence="2" id="KW-0238">DNA-binding</keyword>
<evidence type="ECO:0000259" key="5">
    <source>
        <dbReference type="PROSITE" id="PS50048"/>
    </source>
</evidence>
<dbReference type="PROSITE" id="PS50048">
    <property type="entry name" value="ZN2_CY6_FUNGAL_2"/>
    <property type="match status" value="1"/>
</dbReference>
<dbReference type="SMART" id="SM00066">
    <property type="entry name" value="GAL4"/>
    <property type="match status" value="1"/>
</dbReference>
<dbReference type="Proteomes" id="UP000247233">
    <property type="component" value="Unassembled WGS sequence"/>
</dbReference>
<dbReference type="GO" id="GO:0000981">
    <property type="term" value="F:DNA-binding transcription factor activity, RNA polymerase II-specific"/>
    <property type="evidence" value="ECO:0007669"/>
    <property type="project" value="InterPro"/>
</dbReference>
<gene>
    <name evidence="6" type="ORF">BO70DRAFT_430067</name>
</gene>
<dbReference type="EMBL" id="MSFL01000016">
    <property type="protein sequence ID" value="PWY79280.1"/>
    <property type="molecule type" value="Genomic_DNA"/>
</dbReference>
<evidence type="ECO:0000256" key="4">
    <source>
        <dbReference type="ARBA" id="ARBA00023242"/>
    </source>
</evidence>
<dbReference type="OrthoDB" id="270167at2759"/>
<feature type="non-terminal residue" evidence="6">
    <location>
        <position position="166"/>
    </location>
</feature>
<name>A0A317W566_9EURO</name>
<reference evidence="6 7" key="1">
    <citation type="submission" date="2016-12" db="EMBL/GenBank/DDBJ databases">
        <title>The genomes of Aspergillus section Nigri reveals drivers in fungal speciation.</title>
        <authorList>
            <consortium name="DOE Joint Genome Institute"/>
            <person name="Vesth T.C."/>
            <person name="Nybo J."/>
            <person name="Theobald S."/>
            <person name="Brandl J."/>
            <person name="Frisvad J.C."/>
            <person name="Nielsen K.F."/>
            <person name="Lyhne E.K."/>
            <person name="Kogle M.E."/>
            <person name="Kuo A."/>
            <person name="Riley R."/>
            <person name="Clum A."/>
            <person name="Nolan M."/>
            <person name="Lipzen A."/>
            <person name="Salamov A."/>
            <person name="Henrissat B."/>
            <person name="Wiebenga A."/>
            <person name="De Vries R.P."/>
            <person name="Grigoriev I.V."/>
            <person name="Mortensen U.H."/>
            <person name="Andersen M.R."/>
            <person name="Baker S.E."/>
        </authorList>
    </citation>
    <scope>NUCLEOTIDE SEQUENCE [LARGE SCALE GENOMIC DNA]</scope>
    <source>
        <strain evidence="6 7">CBS 117.55</strain>
    </source>
</reference>
<organism evidence="6 7">
    <name type="scientific">Aspergillus heteromorphus CBS 117.55</name>
    <dbReference type="NCBI Taxonomy" id="1448321"/>
    <lineage>
        <taxon>Eukaryota</taxon>
        <taxon>Fungi</taxon>
        <taxon>Dikarya</taxon>
        <taxon>Ascomycota</taxon>
        <taxon>Pezizomycotina</taxon>
        <taxon>Eurotiomycetes</taxon>
        <taxon>Eurotiomycetidae</taxon>
        <taxon>Eurotiales</taxon>
        <taxon>Aspergillaceae</taxon>
        <taxon>Aspergillus</taxon>
        <taxon>Aspergillus subgen. Circumdati</taxon>
    </lineage>
</organism>
<dbReference type="GO" id="GO:0003677">
    <property type="term" value="F:DNA binding"/>
    <property type="evidence" value="ECO:0007669"/>
    <property type="project" value="UniProtKB-KW"/>
</dbReference>
<feature type="domain" description="Zn(2)-C6 fungal-type" evidence="5">
    <location>
        <begin position="16"/>
        <end position="46"/>
    </location>
</feature>
<dbReference type="PROSITE" id="PS00463">
    <property type="entry name" value="ZN2_CY6_FUNGAL_1"/>
    <property type="match status" value="1"/>
</dbReference>
<keyword evidence="4" id="KW-0539">Nucleus</keyword>
<dbReference type="GO" id="GO:0008270">
    <property type="term" value="F:zinc ion binding"/>
    <property type="evidence" value="ECO:0007669"/>
    <property type="project" value="InterPro"/>
</dbReference>
<evidence type="ECO:0000256" key="1">
    <source>
        <dbReference type="ARBA" id="ARBA00023015"/>
    </source>
</evidence>
<evidence type="ECO:0000313" key="7">
    <source>
        <dbReference type="Proteomes" id="UP000247233"/>
    </source>
</evidence>
<evidence type="ECO:0000256" key="3">
    <source>
        <dbReference type="ARBA" id="ARBA00023163"/>
    </source>
</evidence>
<keyword evidence="3" id="KW-0804">Transcription</keyword>
<dbReference type="InterPro" id="IPR001138">
    <property type="entry name" value="Zn2Cys6_DnaBD"/>
</dbReference>
<evidence type="ECO:0000313" key="6">
    <source>
        <dbReference type="EMBL" id="PWY79280.1"/>
    </source>
</evidence>
<dbReference type="STRING" id="1448321.A0A317W566"/>
<dbReference type="GO" id="GO:0009893">
    <property type="term" value="P:positive regulation of metabolic process"/>
    <property type="evidence" value="ECO:0007669"/>
    <property type="project" value="UniProtKB-ARBA"/>
</dbReference>
<dbReference type="VEuPathDB" id="FungiDB:BO70DRAFT_430067"/>
<evidence type="ECO:0000256" key="2">
    <source>
        <dbReference type="ARBA" id="ARBA00023125"/>
    </source>
</evidence>
<dbReference type="AlphaFoldDB" id="A0A317W566"/>